<comment type="cofactor">
    <cofactor evidence="1">
        <name>NAD(+)</name>
        <dbReference type="ChEBI" id="CHEBI:57540"/>
    </cofactor>
</comment>
<evidence type="ECO:0000256" key="3">
    <source>
        <dbReference type="ARBA" id="ARBA00001974"/>
    </source>
</evidence>
<keyword evidence="6" id="KW-0285">Flavoprotein</keyword>
<keyword evidence="18" id="KW-0812">Transmembrane</keyword>
<evidence type="ECO:0000256" key="13">
    <source>
        <dbReference type="ARBA" id="ARBA00023098"/>
    </source>
</evidence>
<sequence>MLSEKKTHRPFLLSDLLNFDLHYCCQIFLNICEVSKQEEKSKVLFQPGMQITSWESPRINSGPNPFEKDCREPLKKKVYDKKEKNKVLKQGFLASKVPDNLDAVVIGSGVGGLGLAVLLAKVGKKVLVLEQHDRAGGCCHTFTEKGFEFDVGIHYIGELLEHKPFRCMLDQLTNGQLQWEKLENPFDHVVLGPPENRRSYPIYSGSTRFCEELKKRFPGEEKAIDEYMKLVKKTGRGVWFLALLKLCPLPLAKFLIHTGLVKHLSFFFKMAPRSLTDVVNELTENKDLRAVFTYIFGTYGNIPKDASFAMHSLLVTHYLNGAWYPKGGSSEIAYHMIPIIEKAGGAVLVRAPVNRILFNEAKEAYGVSVLKGQEEVHVHAPMVISDAGIFNTYEKLLPKELQAMPDIQKQLSMVKHSEGGLSIFVGLNGTKEELGLKANNYWIFAENNFDELVEKYMNEEREEASKKIPLLFVASPSAKDPSWEERSPGKSTLTLVSFAKYSWFEEWKDGKVTNRGADYKELKQAFIDSALDVVMDVFPKISRDKMEYVDAGTPITNTHYIGAPKGEIYGVDHGISRFSPELNATIRPQTPLKNLYLTGQDMFLCGLAGGLAGALTWSNPFAKDCREPVKKKVYDEKVKNKVLKQGFVASKVPDNLDAIIIGSGIGGLGLAVMLAKVGKKVLVLEQHDRAGGCCHTFTEKGFEFDVGIHYIGDLLDHTPFRCMLDQMSNGQLQWEPLENAYDHVILGPVENRRSYPIYSGSTRFHEELKKRFPGEEKAIDDYMRLVKKTEFGTWLLLVLKLCPLPLAKFLIHTGLVKHLSFFFKMAPRSLTDVVNELTENKDLRAVFTYIFGTYGKKPKDASFAMHSLLITHYLNGAWYPKGGSSEIAYHMIPIIEKAGGAVLVRAPVNRILFNEAKEAYGVSVLKGQEEVHVHAPMVISDAGIFNTYEKLLPKELQAMPDIQKQLSMVKHGEGGLSIFVGLNGTKEELGLKASNYWIYAENNFDELMEKYMNEEREEASKKIPLLFVASPSAKDPSWEERSPGKSTLSLVSFAKYSWFEEWKDGKVTNRGADYKELKQAFIDSALDVVMDVFPKITRDKIEYVDAGTPITNTHYIGAPKGEIYGVDHGISRFSPELNATIRPQTPLKNLYLTGQDVFLCGFAGGLAGALTCGSVILNRNLHLDSFVLAMKTKYINKKLKDE</sequence>
<dbReference type="EMBL" id="JAHHUM010000001">
    <property type="protein sequence ID" value="KAK5624272.1"/>
    <property type="molecule type" value="Genomic_DNA"/>
</dbReference>
<comment type="subcellular location">
    <subcellularLocation>
        <location evidence="4">Endoplasmic reticulum membrane</location>
        <topology evidence="4">Peripheral membrane protein</topology>
    </subcellularLocation>
</comment>
<accession>A0AAV9SUT9</accession>
<dbReference type="SUPFAM" id="SSF51905">
    <property type="entry name" value="FAD/NAD(P)-binding domain"/>
    <property type="match status" value="2"/>
</dbReference>
<evidence type="ECO:0000256" key="15">
    <source>
        <dbReference type="ARBA" id="ARBA00038979"/>
    </source>
</evidence>
<dbReference type="Proteomes" id="UP001311232">
    <property type="component" value="Unassembled WGS sequence"/>
</dbReference>
<evidence type="ECO:0000256" key="16">
    <source>
        <dbReference type="ARBA" id="ARBA00041141"/>
    </source>
</evidence>
<dbReference type="GO" id="GO:0051786">
    <property type="term" value="F:all-trans-retinol 13,14-reductase activity"/>
    <property type="evidence" value="ECO:0007669"/>
    <property type="project" value="UniProtKB-EC"/>
</dbReference>
<feature type="transmembrane region" description="Helical" evidence="18">
    <location>
        <begin position="238"/>
        <end position="256"/>
    </location>
</feature>
<comment type="similarity">
    <text evidence="5">Belongs to the carotenoid/retinoid oxidoreductase family. CrtISO subfamily.</text>
</comment>
<dbReference type="GO" id="GO:0005789">
    <property type="term" value="C:endoplasmic reticulum membrane"/>
    <property type="evidence" value="ECO:0007669"/>
    <property type="project" value="UniProtKB-SubCell"/>
</dbReference>
<reference evidence="19 20" key="1">
    <citation type="submission" date="2021-06" db="EMBL/GenBank/DDBJ databases">
        <authorList>
            <person name="Palmer J.M."/>
        </authorList>
    </citation>
    <scope>NUCLEOTIDE SEQUENCE [LARGE SCALE GENOMIC DNA]</scope>
    <source>
        <strain evidence="19 20">MEX-2019</strain>
        <tissue evidence="19">Muscle</tissue>
    </source>
</reference>
<evidence type="ECO:0000256" key="9">
    <source>
        <dbReference type="ARBA" id="ARBA00022827"/>
    </source>
</evidence>
<dbReference type="FunFam" id="3.50.50.60:FF:000362">
    <property type="entry name" value="All-trans-retinol 13,14-reductase"/>
    <property type="match status" value="2"/>
</dbReference>
<evidence type="ECO:0000256" key="18">
    <source>
        <dbReference type="SAM" id="Phobius"/>
    </source>
</evidence>
<evidence type="ECO:0000256" key="8">
    <source>
        <dbReference type="ARBA" id="ARBA00022824"/>
    </source>
</evidence>
<dbReference type="Gene3D" id="3.50.50.60">
    <property type="entry name" value="FAD/NAD(P)-binding domain"/>
    <property type="match status" value="4"/>
</dbReference>
<dbReference type="InterPro" id="IPR036188">
    <property type="entry name" value="FAD/NAD-bd_sf"/>
</dbReference>
<comment type="cofactor">
    <cofactor evidence="3">
        <name>FAD</name>
        <dbReference type="ChEBI" id="CHEBI:57692"/>
    </cofactor>
</comment>
<dbReference type="EC" id="1.3.99.23" evidence="15"/>
<gene>
    <name evidence="19" type="ORF">CRENBAI_000091</name>
</gene>
<keyword evidence="9" id="KW-0274">FAD</keyword>
<keyword evidence="10" id="KW-0521">NADP</keyword>
<keyword evidence="11" id="KW-0560">Oxidoreductase</keyword>
<evidence type="ECO:0000256" key="11">
    <source>
        <dbReference type="ARBA" id="ARBA00023002"/>
    </source>
</evidence>
<comment type="catalytic activity">
    <reaction evidence="17">
        <text>all-trans-13,14-dihydroretinol + A = all-trans-retinol + AH2</text>
        <dbReference type="Rhea" id="RHEA:19193"/>
        <dbReference type="ChEBI" id="CHEBI:13193"/>
        <dbReference type="ChEBI" id="CHEBI:17336"/>
        <dbReference type="ChEBI" id="CHEBI:17499"/>
        <dbReference type="ChEBI" id="CHEBI:52075"/>
        <dbReference type="EC" id="1.3.99.23"/>
    </reaction>
</comment>
<organism evidence="19 20">
    <name type="scientific">Crenichthys baileyi</name>
    <name type="common">White River springfish</name>
    <dbReference type="NCBI Taxonomy" id="28760"/>
    <lineage>
        <taxon>Eukaryota</taxon>
        <taxon>Metazoa</taxon>
        <taxon>Chordata</taxon>
        <taxon>Craniata</taxon>
        <taxon>Vertebrata</taxon>
        <taxon>Euteleostomi</taxon>
        <taxon>Actinopterygii</taxon>
        <taxon>Neopterygii</taxon>
        <taxon>Teleostei</taxon>
        <taxon>Neoteleostei</taxon>
        <taxon>Acanthomorphata</taxon>
        <taxon>Ovalentaria</taxon>
        <taxon>Atherinomorphae</taxon>
        <taxon>Cyprinodontiformes</taxon>
        <taxon>Goodeidae</taxon>
        <taxon>Crenichthys</taxon>
    </lineage>
</organism>
<proteinExistence type="inferred from homology"/>
<keyword evidence="12" id="KW-0520">NAD</keyword>
<evidence type="ECO:0000256" key="5">
    <source>
        <dbReference type="ARBA" id="ARBA00005855"/>
    </source>
</evidence>
<keyword evidence="14 18" id="KW-0472">Membrane</keyword>
<dbReference type="AlphaFoldDB" id="A0AAV9SUT9"/>
<evidence type="ECO:0000256" key="14">
    <source>
        <dbReference type="ARBA" id="ARBA00023136"/>
    </source>
</evidence>
<keyword evidence="18" id="KW-1133">Transmembrane helix</keyword>
<comment type="caution">
    <text evidence="19">The sequence shown here is derived from an EMBL/GenBank/DDBJ whole genome shotgun (WGS) entry which is preliminary data.</text>
</comment>
<evidence type="ECO:0000313" key="19">
    <source>
        <dbReference type="EMBL" id="KAK5624272.1"/>
    </source>
</evidence>
<evidence type="ECO:0000256" key="4">
    <source>
        <dbReference type="ARBA" id="ARBA00004406"/>
    </source>
</evidence>
<protein>
    <recommendedName>
        <fullName evidence="16">All-trans-retinol 13,14-reductase</fullName>
        <ecNumber evidence="15">1.3.99.23</ecNumber>
    </recommendedName>
</protein>
<dbReference type="Pfam" id="PF13450">
    <property type="entry name" value="NAD_binding_8"/>
    <property type="match status" value="2"/>
</dbReference>
<evidence type="ECO:0000256" key="7">
    <source>
        <dbReference type="ARBA" id="ARBA00022729"/>
    </source>
</evidence>
<evidence type="ECO:0000256" key="17">
    <source>
        <dbReference type="ARBA" id="ARBA00048815"/>
    </source>
</evidence>
<evidence type="ECO:0000256" key="1">
    <source>
        <dbReference type="ARBA" id="ARBA00001911"/>
    </source>
</evidence>
<evidence type="ECO:0000256" key="2">
    <source>
        <dbReference type="ARBA" id="ARBA00001937"/>
    </source>
</evidence>
<comment type="cofactor">
    <cofactor evidence="2">
        <name>NADP(+)</name>
        <dbReference type="ChEBI" id="CHEBI:58349"/>
    </cofactor>
</comment>
<keyword evidence="7" id="KW-0732">Signal</keyword>
<evidence type="ECO:0000313" key="20">
    <source>
        <dbReference type="Proteomes" id="UP001311232"/>
    </source>
</evidence>
<keyword evidence="8" id="KW-0256">Endoplasmic reticulum</keyword>
<keyword evidence="13" id="KW-0443">Lipid metabolism</keyword>
<evidence type="ECO:0000256" key="10">
    <source>
        <dbReference type="ARBA" id="ARBA00022857"/>
    </source>
</evidence>
<dbReference type="InterPro" id="IPR052206">
    <property type="entry name" value="Retinol_saturase"/>
</dbReference>
<keyword evidence="20" id="KW-1185">Reference proteome</keyword>
<evidence type="ECO:0000256" key="6">
    <source>
        <dbReference type="ARBA" id="ARBA00022630"/>
    </source>
</evidence>
<name>A0AAV9SUT9_9TELE</name>
<dbReference type="PANTHER" id="PTHR46091">
    <property type="entry name" value="BLR7054 PROTEIN"/>
    <property type="match status" value="1"/>
</dbReference>
<evidence type="ECO:0000256" key="12">
    <source>
        <dbReference type="ARBA" id="ARBA00023027"/>
    </source>
</evidence>
<dbReference type="PANTHER" id="PTHR46091:SF1">
    <property type="entry name" value="ALL-TRANS-RETINOL 13,14-REDUCTASE"/>
    <property type="match status" value="1"/>
</dbReference>